<dbReference type="RefSeq" id="WP_096351267.1">
    <property type="nucleotide sequence ID" value="NZ_AP017313.1"/>
</dbReference>
<organism evidence="1 2">
    <name type="scientific">Mucilaginibacter gotjawali</name>
    <dbReference type="NCBI Taxonomy" id="1550579"/>
    <lineage>
        <taxon>Bacteria</taxon>
        <taxon>Pseudomonadati</taxon>
        <taxon>Bacteroidota</taxon>
        <taxon>Sphingobacteriia</taxon>
        <taxon>Sphingobacteriales</taxon>
        <taxon>Sphingobacteriaceae</taxon>
        <taxon>Mucilaginibacter</taxon>
    </lineage>
</organism>
<sequence>MIIEFNRRFLRDLDKITRASVKKDVLDIIDEVKIANTLSEIKNLKNLKGIQPRIGLEVAIIESGFLLKIILSNLPGLLTGRIFIKYFRNINMVQYKI</sequence>
<keyword evidence="2" id="KW-1185">Reference proteome</keyword>
<gene>
    <name evidence="1" type="ORF">MgSA37_01794</name>
</gene>
<accession>A0A0X8X0L9</accession>
<dbReference type="OrthoDB" id="5570653at2"/>
<dbReference type="AlphaFoldDB" id="A0A0X8X0L9"/>
<evidence type="ECO:0000313" key="2">
    <source>
        <dbReference type="Proteomes" id="UP000218263"/>
    </source>
</evidence>
<protein>
    <submittedName>
        <fullName evidence="1">Uncharacterized protein</fullName>
    </submittedName>
</protein>
<reference evidence="1 2" key="1">
    <citation type="submission" date="2015-12" db="EMBL/GenBank/DDBJ databases">
        <title>Genome sequence of Mucilaginibacter gotjawali.</title>
        <authorList>
            <person name="Lee J.S."/>
            <person name="Lee K.C."/>
            <person name="Kim K.K."/>
            <person name="Lee B.W."/>
        </authorList>
    </citation>
    <scope>NUCLEOTIDE SEQUENCE [LARGE SCALE GENOMIC DNA]</scope>
    <source>
        <strain evidence="1 2">SA3-7</strain>
    </source>
</reference>
<dbReference type="KEGG" id="mgot:MgSA37_01794"/>
<proteinExistence type="predicted"/>
<evidence type="ECO:0000313" key="1">
    <source>
        <dbReference type="EMBL" id="BAU53625.1"/>
    </source>
</evidence>
<dbReference type="Proteomes" id="UP000218263">
    <property type="component" value="Chromosome"/>
</dbReference>
<name>A0A0X8X0L9_9SPHI</name>
<dbReference type="EMBL" id="AP017313">
    <property type="protein sequence ID" value="BAU53625.1"/>
    <property type="molecule type" value="Genomic_DNA"/>
</dbReference>